<dbReference type="Proteomes" id="UP001207468">
    <property type="component" value="Unassembled WGS sequence"/>
</dbReference>
<comment type="caution">
    <text evidence="1">The sequence shown here is derived from an EMBL/GenBank/DDBJ whole genome shotgun (WGS) entry which is preliminary data.</text>
</comment>
<reference evidence="1" key="1">
    <citation type="submission" date="2021-03" db="EMBL/GenBank/DDBJ databases">
        <title>Evolutionary priming and transition to the ectomycorrhizal habit in an iconic lineage of mushroom-forming fungi: is preadaptation a requirement?</title>
        <authorList>
            <consortium name="DOE Joint Genome Institute"/>
            <person name="Looney B.P."/>
            <person name="Miyauchi S."/>
            <person name="Morin E."/>
            <person name="Drula E."/>
            <person name="Courty P.E."/>
            <person name="Chicoki N."/>
            <person name="Fauchery L."/>
            <person name="Kohler A."/>
            <person name="Kuo A."/>
            <person name="LaButti K."/>
            <person name="Pangilinan J."/>
            <person name="Lipzen A."/>
            <person name="Riley R."/>
            <person name="Andreopoulos W."/>
            <person name="He G."/>
            <person name="Johnson J."/>
            <person name="Barry K.W."/>
            <person name="Grigoriev I.V."/>
            <person name="Nagy L."/>
            <person name="Hibbett D."/>
            <person name="Henrissat B."/>
            <person name="Matheny P.B."/>
            <person name="Labbe J."/>
            <person name="Martin A.F."/>
        </authorList>
    </citation>
    <scope>NUCLEOTIDE SEQUENCE</scope>
    <source>
        <strain evidence="1">BPL698</strain>
    </source>
</reference>
<evidence type="ECO:0000313" key="1">
    <source>
        <dbReference type="EMBL" id="KAI9511919.1"/>
    </source>
</evidence>
<accession>A0ACC0ULG8</accession>
<evidence type="ECO:0000313" key="2">
    <source>
        <dbReference type="Proteomes" id="UP001207468"/>
    </source>
</evidence>
<name>A0ACC0ULG8_9AGAM</name>
<organism evidence="1 2">
    <name type="scientific">Russula earlei</name>
    <dbReference type="NCBI Taxonomy" id="71964"/>
    <lineage>
        <taxon>Eukaryota</taxon>
        <taxon>Fungi</taxon>
        <taxon>Dikarya</taxon>
        <taxon>Basidiomycota</taxon>
        <taxon>Agaricomycotina</taxon>
        <taxon>Agaricomycetes</taxon>
        <taxon>Russulales</taxon>
        <taxon>Russulaceae</taxon>
        <taxon>Russula</taxon>
    </lineage>
</organism>
<keyword evidence="2" id="KW-1185">Reference proteome</keyword>
<protein>
    <submittedName>
        <fullName evidence="1">Fungal-specific transcription factor domain-containing protein</fullName>
    </submittedName>
</protein>
<dbReference type="EMBL" id="JAGFNK010000015">
    <property type="protein sequence ID" value="KAI9511919.1"/>
    <property type="molecule type" value="Genomic_DNA"/>
</dbReference>
<gene>
    <name evidence="1" type="ORF">F5148DRAFT_1167452</name>
</gene>
<proteinExistence type="predicted"/>
<sequence length="990" mass="108925">MSHSSEEDNIASPSSQSNANKKRRVQNQRACDRCRQKKIRCDGTPSSSKCSHCISSGSECIFTESTKTRGPPKRYVDSLETRLEKMEGMLSRLYPDGDFSQEMELDGWARSFQPESPESQASPKVAPSSKDSSPLQPHLPSPKTPGGYSDDSAYDSDTDTSGEQDDVVHHLRKLCLTPNPRRYFGKSSGVSLLRSVMSAKSKATNAESPGVDPETRIHRRHDFWNLRPWERDRVRSVQRDYEFPEPDLLANLIAIYFTNLAPMLPLLHRPTFMKAFNNGLHLQDNKFGAIVLLVCATASRYSDDPRTLLDGGHLHSAGWKWFNQVEPFTNNVLSGPELYDLQVAALAGIYIHGTLPPHEAWIFVGIGLRLAQDVGAHRRRSHHGRPTVEDELVKRAFWVLLMFDIWTSSYLGRPCAISEENHDVDLPVECDDEYWENDDPSLAFKQPPGKPSQVSYFNHLIKISLLHSHALRTIYSLNKYRLVMGPREKGWEELTVTSLDSALNSWFDSIPDHLRWDPEREDRTFFVQSAALRAAFYFIQITIHRPFIPSVRKESSLSFPALAICASAARACSHVTDALRKRYPASTTPNILLPAFVAGVILLMSLWGAKRTGTSPDPEREMQDVRKCMKLLECAESRWPVAGRLRDVLTDLTAAGDLTVPADSPPSNKREREDSDDESPQLRSTSQAQTPRLHQPMSISSATYPPLAKVEFDNATLSVSAGPRDESTKLPIVSTISSAVPFAAVKHEVQPVMFGQSVPPAPAPTEKVDPMLVPQPYRGSYVPLGGSSGLGRASPAMEPSAPVSAPEFASFGSTPPPSATAAFTTPPTMYGNSNRTLPSSTAFGGAPLSGMSVFPGTNGLYDYSTSTPPLASASVSSSASSPQNGFQPVPDFNADASDGVFDMTGMNMAFGGYGVPVAEKEAMLRHFAPALHQDGQIGVDRDTMMMWSTMPSSYETQDWETYLMNMLGLSNTNAVDPGTGMDARGVGRFS</sequence>